<feature type="compositionally biased region" description="Basic and acidic residues" evidence="1">
    <location>
        <begin position="78"/>
        <end position="93"/>
    </location>
</feature>
<proteinExistence type="predicted"/>
<gene>
    <name evidence="2" type="ORF">Cco03nite_36820</name>
</gene>
<feature type="region of interest" description="Disordered" evidence="1">
    <location>
        <begin position="47"/>
        <end position="66"/>
    </location>
</feature>
<evidence type="ECO:0000256" key="1">
    <source>
        <dbReference type="SAM" id="MobiDB-lite"/>
    </source>
</evidence>
<evidence type="ECO:0000313" key="2">
    <source>
        <dbReference type="EMBL" id="GIG06982.1"/>
    </source>
</evidence>
<dbReference type="EMBL" id="BONI01000029">
    <property type="protein sequence ID" value="GIG06982.1"/>
    <property type="molecule type" value="Genomic_DNA"/>
</dbReference>
<dbReference type="Proteomes" id="UP000630887">
    <property type="component" value="Unassembled WGS sequence"/>
</dbReference>
<accession>A0A8J3KVB4</accession>
<name>A0A8J3KVB4_9ACTN</name>
<dbReference type="RefSeq" id="WP_203693339.1">
    <property type="nucleotide sequence ID" value="NZ_BAAALC010000041.1"/>
</dbReference>
<sequence length="104" mass="10913">MSRFPEVVERMAIDPEFAAHARTNPDEVSAEYGLSPDEAAQMLALTDAGSGGPTELDQRLSKSGIGSGGLAGLLAGLDRSKKDDDENSTDRPLGRWVGPGANDK</sequence>
<dbReference type="AlphaFoldDB" id="A0A8J3KVB4"/>
<feature type="region of interest" description="Disordered" evidence="1">
    <location>
        <begin position="71"/>
        <end position="104"/>
    </location>
</feature>
<reference evidence="2 3" key="1">
    <citation type="submission" date="2021-01" db="EMBL/GenBank/DDBJ databases">
        <title>Whole genome shotgun sequence of Catellatospora coxensis NBRC 107359.</title>
        <authorList>
            <person name="Komaki H."/>
            <person name="Tamura T."/>
        </authorList>
    </citation>
    <scope>NUCLEOTIDE SEQUENCE [LARGE SCALE GENOMIC DNA]</scope>
    <source>
        <strain evidence="2 3">NBRC 107359</strain>
    </source>
</reference>
<evidence type="ECO:0000313" key="3">
    <source>
        <dbReference type="Proteomes" id="UP000630887"/>
    </source>
</evidence>
<protein>
    <submittedName>
        <fullName evidence="2">Uncharacterized protein</fullName>
    </submittedName>
</protein>
<keyword evidence="3" id="KW-1185">Reference proteome</keyword>
<comment type="caution">
    <text evidence="2">The sequence shown here is derived from an EMBL/GenBank/DDBJ whole genome shotgun (WGS) entry which is preliminary data.</text>
</comment>
<organism evidence="2 3">
    <name type="scientific">Catellatospora coxensis</name>
    <dbReference type="NCBI Taxonomy" id="310354"/>
    <lineage>
        <taxon>Bacteria</taxon>
        <taxon>Bacillati</taxon>
        <taxon>Actinomycetota</taxon>
        <taxon>Actinomycetes</taxon>
        <taxon>Micromonosporales</taxon>
        <taxon>Micromonosporaceae</taxon>
        <taxon>Catellatospora</taxon>
    </lineage>
</organism>